<feature type="transmembrane region" description="Helical" evidence="7">
    <location>
        <begin position="280"/>
        <end position="301"/>
    </location>
</feature>
<accession>A0A841TT93</accession>
<comment type="subcellular location">
    <subcellularLocation>
        <location evidence="1 7">Cell membrane</location>
        <topology evidence="1 7">Multi-pass membrane protein</topology>
    </subcellularLocation>
</comment>
<evidence type="ECO:0000313" key="9">
    <source>
        <dbReference type="EMBL" id="MBB6690909.1"/>
    </source>
</evidence>
<evidence type="ECO:0000256" key="7">
    <source>
        <dbReference type="RuleBase" id="RU363032"/>
    </source>
</evidence>
<comment type="caution">
    <text evidence="9">The sequence shown here is derived from an EMBL/GenBank/DDBJ whole genome shotgun (WGS) entry which is preliminary data.</text>
</comment>
<proteinExistence type="inferred from homology"/>
<keyword evidence="4 7" id="KW-0812">Transmembrane</keyword>
<dbReference type="PANTHER" id="PTHR43744:SF9">
    <property type="entry name" value="POLYGALACTURONAN_RHAMNOGALACTURONAN TRANSPORT SYSTEM PERMEASE PROTEIN YTCP"/>
    <property type="match status" value="1"/>
</dbReference>
<dbReference type="InterPro" id="IPR000515">
    <property type="entry name" value="MetI-like"/>
</dbReference>
<keyword evidence="2 7" id="KW-0813">Transport</keyword>
<feature type="transmembrane region" description="Helical" evidence="7">
    <location>
        <begin position="199"/>
        <end position="224"/>
    </location>
</feature>
<keyword evidence="3" id="KW-1003">Cell membrane</keyword>
<dbReference type="InterPro" id="IPR035906">
    <property type="entry name" value="MetI-like_sf"/>
</dbReference>
<evidence type="ECO:0000256" key="1">
    <source>
        <dbReference type="ARBA" id="ARBA00004651"/>
    </source>
</evidence>
<sequence length="316" mass="34995">MTDGQRASTGAKRRKRSYRDSSLGDRIFDICNHTFLVCLMIVTLYPFVNTLAVSFNDAADSLKGGVYVWPRDWTLENYTYVFNEATILGATVISVLRTVIGTVATVFFSAMVAYTISRQEYVLRKFVSIAFILTMYFSGGLIPTFLLVRDLGLINSFWVYIWPGLIGVFNLIVIRSFIEGLPESVIESARIDGAGEFRTFISIVLPLCVPVLATVALFTAVYQWNSWFDVFLYNSSKVELSTLQYELQKILQNSNATASRTAADAFASSGNGSSNKVTPLSIRATMTIVAAVPIILVYPFLQKYVVKGMMVGGVKG</sequence>
<dbReference type="PANTHER" id="PTHR43744">
    <property type="entry name" value="ABC TRANSPORTER PERMEASE PROTEIN MG189-RELATED-RELATED"/>
    <property type="match status" value="1"/>
</dbReference>
<dbReference type="Pfam" id="PF00528">
    <property type="entry name" value="BPD_transp_1"/>
    <property type="match status" value="1"/>
</dbReference>
<dbReference type="SUPFAM" id="SSF161098">
    <property type="entry name" value="MetI-like"/>
    <property type="match status" value="1"/>
</dbReference>
<organism evidence="9 10">
    <name type="scientific">Cohnella xylanilytica</name>
    <dbReference type="NCBI Taxonomy" id="557555"/>
    <lineage>
        <taxon>Bacteria</taxon>
        <taxon>Bacillati</taxon>
        <taxon>Bacillota</taxon>
        <taxon>Bacilli</taxon>
        <taxon>Bacillales</taxon>
        <taxon>Paenibacillaceae</taxon>
        <taxon>Cohnella</taxon>
    </lineage>
</organism>
<dbReference type="CDD" id="cd06261">
    <property type="entry name" value="TM_PBP2"/>
    <property type="match status" value="1"/>
</dbReference>
<evidence type="ECO:0000256" key="3">
    <source>
        <dbReference type="ARBA" id="ARBA00022475"/>
    </source>
</evidence>
<evidence type="ECO:0000256" key="6">
    <source>
        <dbReference type="ARBA" id="ARBA00023136"/>
    </source>
</evidence>
<reference evidence="9 10" key="1">
    <citation type="submission" date="2020-08" db="EMBL/GenBank/DDBJ databases">
        <title>Cohnella phylogeny.</title>
        <authorList>
            <person name="Dunlap C."/>
        </authorList>
    </citation>
    <scope>NUCLEOTIDE SEQUENCE [LARGE SCALE GENOMIC DNA]</scope>
    <source>
        <strain evidence="9 10">DSM 25239</strain>
    </source>
</reference>
<dbReference type="Proteomes" id="UP000553776">
    <property type="component" value="Unassembled WGS sequence"/>
</dbReference>
<feature type="transmembrane region" description="Helical" evidence="7">
    <location>
        <begin position="126"/>
        <end position="148"/>
    </location>
</feature>
<evidence type="ECO:0000259" key="8">
    <source>
        <dbReference type="PROSITE" id="PS50928"/>
    </source>
</evidence>
<dbReference type="GO" id="GO:0055085">
    <property type="term" value="P:transmembrane transport"/>
    <property type="evidence" value="ECO:0007669"/>
    <property type="project" value="InterPro"/>
</dbReference>
<feature type="transmembrane region" description="Helical" evidence="7">
    <location>
        <begin position="27"/>
        <end position="48"/>
    </location>
</feature>
<feature type="transmembrane region" description="Helical" evidence="7">
    <location>
        <begin position="87"/>
        <end position="114"/>
    </location>
</feature>
<evidence type="ECO:0000313" key="10">
    <source>
        <dbReference type="Proteomes" id="UP000553776"/>
    </source>
</evidence>
<comment type="similarity">
    <text evidence="7">Belongs to the binding-protein-dependent transport system permease family.</text>
</comment>
<evidence type="ECO:0000256" key="4">
    <source>
        <dbReference type="ARBA" id="ARBA00022692"/>
    </source>
</evidence>
<name>A0A841TT93_9BACL</name>
<dbReference type="RefSeq" id="WP_185135006.1">
    <property type="nucleotide sequence ID" value="NZ_JACJVR010000019.1"/>
</dbReference>
<keyword evidence="6 7" id="KW-0472">Membrane</keyword>
<evidence type="ECO:0000256" key="2">
    <source>
        <dbReference type="ARBA" id="ARBA00022448"/>
    </source>
</evidence>
<keyword evidence="5 7" id="KW-1133">Transmembrane helix</keyword>
<gene>
    <name evidence="9" type="ORF">H7B90_05775</name>
</gene>
<keyword evidence="10" id="KW-1185">Reference proteome</keyword>
<dbReference type="PROSITE" id="PS50928">
    <property type="entry name" value="ABC_TM1"/>
    <property type="match status" value="1"/>
</dbReference>
<protein>
    <submittedName>
        <fullName evidence="9">Carbohydrate ABC transporter permease</fullName>
    </submittedName>
</protein>
<dbReference type="Gene3D" id="1.10.3720.10">
    <property type="entry name" value="MetI-like"/>
    <property type="match status" value="1"/>
</dbReference>
<dbReference type="AlphaFoldDB" id="A0A841TT93"/>
<feature type="transmembrane region" description="Helical" evidence="7">
    <location>
        <begin position="160"/>
        <end position="178"/>
    </location>
</feature>
<dbReference type="EMBL" id="JACJVR010000019">
    <property type="protein sequence ID" value="MBB6690909.1"/>
    <property type="molecule type" value="Genomic_DNA"/>
</dbReference>
<dbReference type="GO" id="GO:0005886">
    <property type="term" value="C:plasma membrane"/>
    <property type="evidence" value="ECO:0007669"/>
    <property type="project" value="UniProtKB-SubCell"/>
</dbReference>
<feature type="domain" description="ABC transmembrane type-1" evidence="8">
    <location>
        <begin position="91"/>
        <end position="301"/>
    </location>
</feature>
<evidence type="ECO:0000256" key="5">
    <source>
        <dbReference type="ARBA" id="ARBA00022989"/>
    </source>
</evidence>